<dbReference type="GO" id="GO:0008757">
    <property type="term" value="F:S-adenosylmethionine-dependent methyltransferase activity"/>
    <property type="evidence" value="ECO:0007669"/>
    <property type="project" value="InterPro"/>
</dbReference>
<protein>
    <recommendedName>
        <fullName evidence="2">Methyltransferase type 11 domain-containing protein</fullName>
    </recommendedName>
</protein>
<dbReference type="InterPro" id="IPR013216">
    <property type="entry name" value="Methyltransf_11"/>
</dbReference>
<accession>A0A3B0S1S3</accession>
<gene>
    <name evidence="3" type="ORF">MNBD_ALPHA07-793</name>
</gene>
<dbReference type="PANTHER" id="PTHR44068">
    <property type="entry name" value="ZGC:194242"/>
    <property type="match status" value="1"/>
</dbReference>
<sequence length="276" mass="29252">MSDIETAVSTHYGNSDLLDRILERLKEMGISPDNVKPDDLAPVDELHIGGRAATEYAVAKLAPSKGGHVLDVGCGIGGAARYIAANTGCRVTGIDLTPDFIAVAKALTELTGLQEGAAFAVASALDMPFEADMFDAAITLHVAMNIPDRAGLYAEVARVLKPGGTFCVYDVMRKGAGPVPYPMPWAETAETSHLTTSDEMRDLLKDAGFEVALTEDRTDFANEFFRRSFAAMQGGPQPLGPHLIMGSTAKEKLTNISNAVSDGLLAPVVMVATRKV</sequence>
<name>A0A3B0S1S3_9ZZZZ</name>
<dbReference type="AlphaFoldDB" id="A0A3B0S1S3"/>
<evidence type="ECO:0000259" key="2">
    <source>
        <dbReference type="Pfam" id="PF08241"/>
    </source>
</evidence>
<dbReference type="CDD" id="cd02440">
    <property type="entry name" value="AdoMet_MTases"/>
    <property type="match status" value="1"/>
</dbReference>
<dbReference type="InterPro" id="IPR029063">
    <property type="entry name" value="SAM-dependent_MTases_sf"/>
</dbReference>
<dbReference type="PANTHER" id="PTHR44068:SF11">
    <property type="entry name" value="GERANYL DIPHOSPHATE 2-C-METHYLTRANSFERASE"/>
    <property type="match status" value="1"/>
</dbReference>
<dbReference type="Pfam" id="PF08241">
    <property type="entry name" value="Methyltransf_11"/>
    <property type="match status" value="1"/>
</dbReference>
<organism evidence="3">
    <name type="scientific">hydrothermal vent metagenome</name>
    <dbReference type="NCBI Taxonomy" id="652676"/>
    <lineage>
        <taxon>unclassified sequences</taxon>
        <taxon>metagenomes</taxon>
        <taxon>ecological metagenomes</taxon>
    </lineage>
</organism>
<dbReference type="InterPro" id="IPR050447">
    <property type="entry name" value="Erg6_SMT_methyltransf"/>
</dbReference>
<dbReference type="EMBL" id="UOEG01000060">
    <property type="protein sequence ID" value="VAV90483.1"/>
    <property type="molecule type" value="Genomic_DNA"/>
</dbReference>
<evidence type="ECO:0000256" key="1">
    <source>
        <dbReference type="ARBA" id="ARBA00022679"/>
    </source>
</evidence>
<evidence type="ECO:0000313" key="3">
    <source>
        <dbReference type="EMBL" id="VAV90483.1"/>
    </source>
</evidence>
<keyword evidence="1" id="KW-0808">Transferase</keyword>
<dbReference type="Gene3D" id="3.40.50.150">
    <property type="entry name" value="Vaccinia Virus protein VP39"/>
    <property type="match status" value="1"/>
</dbReference>
<feature type="domain" description="Methyltransferase type 11" evidence="2">
    <location>
        <begin position="70"/>
        <end position="167"/>
    </location>
</feature>
<proteinExistence type="predicted"/>
<reference evidence="3" key="1">
    <citation type="submission" date="2018-06" db="EMBL/GenBank/DDBJ databases">
        <authorList>
            <person name="Zhirakovskaya E."/>
        </authorList>
    </citation>
    <scope>NUCLEOTIDE SEQUENCE</scope>
</reference>
<dbReference type="SUPFAM" id="SSF53335">
    <property type="entry name" value="S-adenosyl-L-methionine-dependent methyltransferases"/>
    <property type="match status" value="1"/>
</dbReference>